<feature type="transmembrane region" description="Helical" evidence="9">
    <location>
        <begin position="182"/>
        <end position="204"/>
    </location>
</feature>
<evidence type="ECO:0000256" key="9">
    <source>
        <dbReference type="RuleBase" id="RU363032"/>
    </source>
</evidence>
<keyword evidence="7 9" id="KW-1133">Transmembrane helix</keyword>
<evidence type="ECO:0000313" key="11">
    <source>
        <dbReference type="EMBL" id="HJC72615.1"/>
    </source>
</evidence>
<dbReference type="InterPro" id="IPR000515">
    <property type="entry name" value="MetI-like"/>
</dbReference>
<dbReference type="PANTHER" id="PTHR30614:SF20">
    <property type="entry name" value="GLUTAMINE TRANSPORT SYSTEM PERMEASE PROTEIN GLNP"/>
    <property type="match status" value="1"/>
</dbReference>
<organism evidence="11 12">
    <name type="scientific">Candidatus Ruthenibacterium merdavium</name>
    <dbReference type="NCBI Taxonomy" id="2838752"/>
    <lineage>
        <taxon>Bacteria</taxon>
        <taxon>Bacillati</taxon>
        <taxon>Bacillota</taxon>
        <taxon>Clostridia</taxon>
        <taxon>Eubacteriales</taxon>
        <taxon>Oscillospiraceae</taxon>
        <taxon>Ruthenibacterium</taxon>
    </lineage>
</organism>
<feature type="transmembrane region" description="Helical" evidence="9">
    <location>
        <begin position="26"/>
        <end position="45"/>
    </location>
</feature>
<comment type="similarity">
    <text evidence="2">Belongs to the binding-protein-dependent transport system permease family. HisMQ subfamily.</text>
</comment>
<feature type="transmembrane region" description="Helical" evidence="9">
    <location>
        <begin position="82"/>
        <end position="100"/>
    </location>
</feature>
<evidence type="ECO:0000256" key="5">
    <source>
        <dbReference type="ARBA" id="ARBA00022692"/>
    </source>
</evidence>
<dbReference type="NCBIfam" id="TIGR01726">
    <property type="entry name" value="HEQRo_perm_3TM"/>
    <property type="match status" value="1"/>
</dbReference>
<dbReference type="GO" id="GO:0043190">
    <property type="term" value="C:ATP-binding cassette (ABC) transporter complex"/>
    <property type="evidence" value="ECO:0007669"/>
    <property type="project" value="InterPro"/>
</dbReference>
<dbReference type="GO" id="GO:0022857">
    <property type="term" value="F:transmembrane transporter activity"/>
    <property type="evidence" value="ECO:0007669"/>
    <property type="project" value="InterPro"/>
</dbReference>
<dbReference type="InterPro" id="IPR035906">
    <property type="entry name" value="MetI-like_sf"/>
</dbReference>
<keyword evidence="3 9" id="KW-0813">Transport</keyword>
<dbReference type="InterPro" id="IPR010065">
    <property type="entry name" value="AA_ABC_transptr_permease_3TM"/>
</dbReference>
<proteinExistence type="inferred from homology"/>
<dbReference type="AlphaFoldDB" id="A0A9D2Q833"/>
<evidence type="ECO:0000313" key="12">
    <source>
        <dbReference type="Proteomes" id="UP000823918"/>
    </source>
</evidence>
<evidence type="ECO:0000256" key="4">
    <source>
        <dbReference type="ARBA" id="ARBA00022475"/>
    </source>
</evidence>
<feature type="domain" description="ABC transmembrane type-1" evidence="10">
    <location>
        <begin position="22"/>
        <end position="227"/>
    </location>
</feature>
<dbReference type="CDD" id="cd06261">
    <property type="entry name" value="TM_PBP2"/>
    <property type="match status" value="1"/>
</dbReference>
<accession>A0A9D2Q833</accession>
<evidence type="ECO:0000256" key="2">
    <source>
        <dbReference type="ARBA" id="ARBA00010072"/>
    </source>
</evidence>
<dbReference type="Gene3D" id="1.10.3720.10">
    <property type="entry name" value="MetI-like"/>
    <property type="match status" value="1"/>
</dbReference>
<dbReference type="InterPro" id="IPR043429">
    <property type="entry name" value="ArtM/GltK/GlnP/TcyL/YhdX-like"/>
</dbReference>
<dbReference type="Pfam" id="PF00528">
    <property type="entry name" value="BPD_transp_1"/>
    <property type="match status" value="1"/>
</dbReference>
<reference evidence="11" key="2">
    <citation type="submission" date="2021-04" db="EMBL/GenBank/DDBJ databases">
        <authorList>
            <person name="Gilroy R."/>
        </authorList>
    </citation>
    <scope>NUCLEOTIDE SEQUENCE</scope>
    <source>
        <strain evidence="11">5933</strain>
    </source>
</reference>
<name>A0A9D2Q833_9FIRM</name>
<evidence type="ECO:0000256" key="1">
    <source>
        <dbReference type="ARBA" id="ARBA00004651"/>
    </source>
</evidence>
<dbReference type="PANTHER" id="PTHR30614">
    <property type="entry name" value="MEMBRANE COMPONENT OF AMINO ACID ABC TRANSPORTER"/>
    <property type="match status" value="1"/>
</dbReference>
<keyword evidence="4" id="KW-1003">Cell membrane</keyword>
<keyword evidence="8 9" id="KW-0472">Membrane</keyword>
<dbReference type="PROSITE" id="PS50928">
    <property type="entry name" value="ABC_TM1"/>
    <property type="match status" value="1"/>
</dbReference>
<dbReference type="EMBL" id="DWWA01000037">
    <property type="protein sequence ID" value="HJC72615.1"/>
    <property type="molecule type" value="Genomic_DNA"/>
</dbReference>
<feature type="transmembrane region" description="Helical" evidence="9">
    <location>
        <begin position="210"/>
        <end position="230"/>
    </location>
</feature>
<evidence type="ECO:0000256" key="3">
    <source>
        <dbReference type="ARBA" id="ARBA00022448"/>
    </source>
</evidence>
<evidence type="ECO:0000256" key="6">
    <source>
        <dbReference type="ARBA" id="ARBA00022970"/>
    </source>
</evidence>
<keyword evidence="6" id="KW-0029">Amino-acid transport</keyword>
<dbReference type="Proteomes" id="UP000823918">
    <property type="component" value="Unassembled WGS sequence"/>
</dbReference>
<dbReference type="SUPFAM" id="SSF161098">
    <property type="entry name" value="MetI-like"/>
    <property type="match status" value="1"/>
</dbReference>
<evidence type="ECO:0000259" key="10">
    <source>
        <dbReference type="PROSITE" id="PS50928"/>
    </source>
</evidence>
<gene>
    <name evidence="11" type="ORF">H9698_07465</name>
</gene>
<comment type="caution">
    <text evidence="11">The sequence shown here is derived from an EMBL/GenBank/DDBJ whole genome shotgun (WGS) entry which is preliminary data.</text>
</comment>
<comment type="subcellular location">
    <subcellularLocation>
        <location evidence="1 9">Cell membrane</location>
        <topology evidence="1 9">Multi-pass membrane protein</topology>
    </subcellularLocation>
</comment>
<evidence type="ECO:0000256" key="7">
    <source>
        <dbReference type="ARBA" id="ARBA00022989"/>
    </source>
</evidence>
<sequence>MISLERMLKIWERYNGFYLDGLKNTLLVALVAVVLGIVLGLLVASGRMLTHNSRDHAVIKVLKSVIRFICTAYVEVLRATPLIVQVFVIYYTATGAKLILPDPTATRMMWGMVAVALNSGAYLSEVIRSGIGAVPHGQMEAARCLGMSHWKAMRFVILPQAVRNILPALCNEFVTIIKETSVLSMVGIVDVMFQASAVASNAYIFIEPYIIAALMYFVVVFPLSKLVAWFERRMSRSVTR</sequence>
<dbReference type="GO" id="GO:0006865">
    <property type="term" value="P:amino acid transport"/>
    <property type="evidence" value="ECO:0007669"/>
    <property type="project" value="UniProtKB-KW"/>
</dbReference>
<evidence type="ECO:0000256" key="8">
    <source>
        <dbReference type="ARBA" id="ARBA00023136"/>
    </source>
</evidence>
<dbReference type="FunFam" id="1.10.3720.10:FF:000033">
    <property type="entry name" value="Polar amino acid ABC transporter permease"/>
    <property type="match status" value="1"/>
</dbReference>
<reference evidence="11" key="1">
    <citation type="journal article" date="2021" name="PeerJ">
        <title>Extensive microbial diversity within the chicken gut microbiome revealed by metagenomics and culture.</title>
        <authorList>
            <person name="Gilroy R."/>
            <person name="Ravi A."/>
            <person name="Getino M."/>
            <person name="Pursley I."/>
            <person name="Horton D.L."/>
            <person name="Alikhan N.F."/>
            <person name="Baker D."/>
            <person name="Gharbi K."/>
            <person name="Hall N."/>
            <person name="Watson M."/>
            <person name="Adriaenssens E.M."/>
            <person name="Foster-Nyarko E."/>
            <person name="Jarju S."/>
            <person name="Secka A."/>
            <person name="Antonio M."/>
            <person name="Oren A."/>
            <person name="Chaudhuri R.R."/>
            <person name="La Ragione R."/>
            <person name="Hildebrand F."/>
            <person name="Pallen M.J."/>
        </authorList>
    </citation>
    <scope>NUCLEOTIDE SEQUENCE</scope>
    <source>
        <strain evidence="11">5933</strain>
    </source>
</reference>
<protein>
    <submittedName>
        <fullName evidence="11">Amino acid ABC transporter permease</fullName>
    </submittedName>
</protein>
<keyword evidence="5 9" id="KW-0812">Transmembrane</keyword>